<keyword evidence="2" id="KW-1185">Reference proteome</keyword>
<dbReference type="Proteomes" id="UP001732700">
    <property type="component" value="Chromosome 2A"/>
</dbReference>
<sequence length="214" mass="24517">MAMKVYGLPMSTNVARVLVCLEEVGENYEVVPINFSTGEHKSIEHIARNPFGQVPAFQDGDLVLFESRTISKYVLRKNNSELLKEDNLSDLPKVDMWLEVESHKFDRPMTVIIYQCLIIPNYLDGETDVKVVEENVDMLKKTFEVYEDRLSKFKYLAGDFISLADLSHFPTAYYLMATPHASLLDEYPHVKAWITDIFARPTAKKVVEMMKATA</sequence>
<organism evidence="1 2">
    <name type="scientific">Avena sativa</name>
    <name type="common">Oat</name>
    <dbReference type="NCBI Taxonomy" id="4498"/>
    <lineage>
        <taxon>Eukaryota</taxon>
        <taxon>Viridiplantae</taxon>
        <taxon>Streptophyta</taxon>
        <taxon>Embryophyta</taxon>
        <taxon>Tracheophyta</taxon>
        <taxon>Spermatophyta</taxon>
        <taxon>Magnoliopsida</taxon>
        <taxon>Liliopsida</taxon>
        <taxon>Poales</taxon>
        <taxon>Poaceae</taxon>
        <taxon>BOP clade</taxon>
        <taxon>Pooideae</taxon>
        <taxon>Poodae</taxon>
        <taxon>Poeae</taxon>
        <taxon>Poeae Chloroplast Group 1 (Aveneae type)</taxon>
        <taxon>Aveninae</taxon>
        <taxon>Avena</taxon>
    </lineage>
</organism>
<evidence type="ECO:0000313" key="1">
    <source>
        <dbReference type="EnsemblPlants" id="AVESA.00010b.r2.2AG0220870.1.CDS"/>
    </source>
</evidence>
<accession>A0ACD5UBD0</accession>
<evidence type="ECO:0000313" key="2">
    <source>
        <dbReference type="Proteomes" id="UP001732700"/>
    </source>
</evidence>
<reference evidence="1" key="2">
    <citation type="submission" date="2025-09" db="UniProtKB">
        <authorList>
            <consortium name="EnsemblPlants"/>
        </authorList>
    </citation>
    <scope>IDENTIFICATION</scope>
</reference>
<protein>
    <submittedName>
        <fullName evidence="1">Uncharacterized protein</fullName>
    </submittedName>
</protein>
<reference evidence="1" key="1">
    <citation type="submission" date="2021-05" db="EMBL/GenBank/DDBJ databases">
        <authorList>
            <person name="Scholz U."/>
            <person name="Mascher M."/>
            <person name="Fiebig A."/>
        </authorList>
    </citation>
    <scope>NUCLEOTIDE SEQUENCE [LARGE SCALE GENOMIC DNA]</scope>
</reference>
<proteinExistence type="predicted"/>
<name>A0ACD5UBD0_AVESA</name>
<dbReference type="EnsemblPlants" id="AVESA.00010b.r2.2AG0220870.1">
    <property type="protein sequence ID" value="AVESA.00010b.r2.2AG0220870.1.CDS"/>
    <property type="gene ID" value="AVESA.00010b.r2.2AG0220870"/>
</dbReference>